<dbReference type="InterPro" id="IPR008217">
    <property type="entry name" value="Ccc1_fam"/>
</dbReference>
<feature type="transmembrane region" description="Helical" evidence="7">
    <location>
        <begin position="185"/>
        <end position="207"/>
    </location>
</feature>
<protein>
    <submittedName>
        <fullName evidence="8">Vacuolar iron transporter 1</fullName>
    </submittedName>
</protein>
<dbReference type="EMBL" id="CASHTH010002436">
    <property type="protein sequence ID" value="CAI8029794.1"/>
    <property type="molecule type" value="Genomic_DNA"/>
</dbReference>
<dbReference type="GO" id="GO:0012505">
    <property type="term" value="C:endomembrane system"/>
    <property type="evidence" value="ECO:0007669"/>
    <property type="project" value="UniProtKB-SubCell"/>
</dbReference>
<evidence type="ECO:0000256" key="7">
    <source>
        <dbReference type="SAM" id="Phobius"/>
    </source>
</evidence>
<sequence>MHTESLQELTGTSGEPWHKTESGGMVGNIVYGFNDGLTANFGLVVGIIAATSDVSTILVTGIIGTVADSLSMGASGYLAAKSEQEVYDHEIEVERDEIRLMPDIEEDEFALIYAARGMPLEQARSLAQEVMSDPERALAEKIQTELKIGEVYATPFKEGWITGIATAVGAFIPVAPFLFTEGMLAIWMSFTLAMMSHFAVGATRSFFTGRGLFRSGIDMFAVGLGVAGVGYLVGKLLERFFLGN</sequence>
<evidence type="ECO:0000256" key="6">
    <source>
        <dbReference type="SAM" id="MobiDB-lite"/>
    </source>
</evidence>
<evidence type="ECO:0000256" key="5">
    <source>
        <dbReference type="ARBA" id="ARBA00023136"/>
    </source>
</evidence>
<feature type="region of interest" description="Disordered" evidence="6">
    <location>
        <begin position="1"/>
        <end position="20"/>
    </location>
</feature>
<proteinExistence type="inferred from homology"/>
<dbReference type="GO" id="GO:0030026">
    <property type="term" value="P:intracellular manganese ion homeostasis"/>
    <property type="evidence" value="ECO:0007669"/>
    <property type="project" value="InterPro"/>
</dbReference>
<keyword evidence="3 7" id="KW-0812">Transmembrane</keyword>
<dbReference type="Pfam" id="PF01988">
    <property type="entry name" value="VIT1"/>
    <property type="match status" value="1"/>
</dbReference>
<name>A0AA35SI00_GEOBA</name>
<keyword evidence="4 7" id="KW-1133">Transmembrane helix</keyword>
<comment type="caution">
    <text evidence="8">The sequence shown here is derived from an EMBL/GenBank/DDBJ whole genome shotgun (WGS) entry which is preliminary data.</text>
</comment>
<evidence type="ECO:0000313" key="8">
    <source>
        <dbReference type="EMBL" id="CAI8029794.1"/>
    </source>
</evidence>
<comment type="similarity">
    <text evidence="2">Belongs to the CCC1 family.</text>
</comment>
<keyword evidence="9" id="KW-1185">Reference proteome</keyword>
<reference evidence="8" key="1">
    <citation type="submission" date="2023-03" db="EMBL/GenBank/DDBJ databases">
        <authorList>
            <person name="Steffen K."/>
            <person name="Cardenas P."/>
        </authorList>
    </citation>
    <scope>NUCLEOTIDE SEQUENCE</scope>
</reference>
<gene>
    <name evidence="8" type="ORF">GBAR_LOCUS16905</name>
</gene>
<feature type="transmembrane region" description="Helical" evidence="7">
    <location>
        <begin position="219"/>
        <end position="237"/>
    </location>
</feature>
<organism evidence="8 9">
    <name type="scientific">Geodia barretti</name>
    <name type="common">Barrett's horny sponge</name>
    <dbReference type="NCBI Taxonomy" id="519541"/>
    <lineage>
        <taxon>Eukaryota</taxon>
        <taxon>Metazoa</taxon>
        <taxon>Porifera</taxon>
        <taxon>Demospongiae</taxon>
        <taxon>Heteroscleromorpha</taxon>
        <taxon>Tetractinellida</taxon>
        <taxon>Astrophorina</taxon>
        <taxon>Geodiidae</taxon>
        <taxon>Geodia</taxon>
    </lineage>
</organism>
<evidence type="ECO:0000256" key="4">
    <source>
        <dbReference type="ARBA" id="ARBA00022989"/>
    </source>
</evidence>
<keyword evidence="5 7" id="KW-0472">Membrane</keyword>
<dbReference type="PANTHER" id="PTHR31851">
    <property type="entry name" value="FE(2+)/MN(2+) TRANSPORTER PCL1"/>
    <property type="match status" value="1"/>
</dbReference>
<feature type="compositionally biased region" description="Polar residues" evidence="6">
    <location>
        <begin position="1"/>
        <end position="13"/>
    </location>
</feature>
<evidence type="ECO:0000256" key="3">
    <source>
        <dbReference type="ARBA" id="ARBA00022692"/>
    </source>
</evidence>
<dbReference type="GO" id="GO:0005384">
    <property type="term" value="F:manganese ion transmembrane transporter activity"/>
    <property type="evidence" value="ECO:0007669"/>
    <property type="project" value="InterPro"/>
</dbReference>
<evidence type="ECO:0000256" key="2">
    <source>
        <dbReference type="ARBA" id="ARBA00007049"/>
    </source>
</evidence>
<evidence type="ECO:0000313" key="9">
    <source>
        <dbReference type="Proteomes" id="UP001174909"/>
    </source>
</evidence>
<comment type="subcellular location">
    <subcellularLocation>
        <location evidence="1">Endomembrane system</location>
        <topology evidence="1">Multi-pass membrane protein</topology>
    </subcellularLocation>
</comment>
<evidence type="ECO:0000256" key="1">
    <source>
        <dbReference type="ARBA" id="ARBA00004127"/>
    </source>
</evidence>
<dbReference type="AlphaFoldDB" id="A0AA35SI00"/>
<accession>A0AA35SI00</accession>
<dbReference type="Proteomes" id="UP001174909">
    <property type="component" value="Unassembled WGS sequence"/>
</dbReference>
<feature type="transmembrane region" description="Helical" evidence="7">
    <location>
        <begin position="160"/>
        <end position="179"/>
    </location>
</feature>